<gene>
    <name evidence="12" type="ORF">C8P69_102382</name>
</gene>
<dbReference type="GO" id="GO:0016620">
    <property type="term" value="F:oxidoreductase activity, acting on the aldehyde or oxo group of donors, NAD or NADP as acceptor"/>
    <property type="evidence" value="ECO:0007669"/>
    <property type="project" value="InterPro"/>
</dbReference>
<dbReference type="PROSITE" id="PS00687">
    <property type="entry name" value="ALDEHYDE_DEHYDR_GLU"/>
    <property type="match status" value="1"/>
</dbReference>
<dbReference type="OrthoDB" id="9812625at2"/>
<dbReference type="Pfam" id="PF00005">
    <property type="entry name" value="ABC_tran"/>
    <property type="match status" value="1"/>
</dbReference>
<dbReference type="PROSITE" id="PS00211">
    <property type="entry name" value="ABC_TRANSPORTER_1"/>
    <property type="match status" value="1"/>
</dbReference>
<dbReference type="InterPro" id="IPR027417">
    <property type="entry name" value="P-loop_NTPase"/>
</dbReference>
<keyword evidence="6 9" id="KW-0560">Oxidoreductase</keyword>
<keyword evidence="13" id="KW-1185">Reference proteome</keyword>
<evidence type="ECO:0000256" key="3">
    <source>
        <dbReference type="ARBA" id="ARBA00022741"/>
    </source>
</evidence>
<proteinExistence type="inferred from homology"/>
<dbReference type="FunFam" id="3.40.309.10:FF:000010">
    <property type="entry name" value="Gamma-aminobutyraldehyde dehydrogenase"/>
    <property type="match status" value="1"/>
</dbReference>
<dbReference type="SMART" id="SM00382">
    <property type="entry name" value="AAA"/>
    <property type="match status" value="1"/>
</dbReference>
<dbReference type="AlphaFoldDB" id="A0A2T4ZGE7"/>
<dbReference type="PROSITE" id="PS50893">
    <property type="entry name" value="ABC_TRANSPORTER_2"/>
    <property type="match status" value="1"/>
</dbReference>
<evidence type="ECO:0000313" key="12">
    <source>
        <dbReference type="EMBL" id="PTM60997.1"/>
    </source>
</evidence>
<evidence type="ECO:0000256" key="8">
    <source>
        <dbReference type="PROSITE-ProRule" id="PRU10007"/>
    </source>
</evidence>
<dbReference type="InterPro" id="IPR003439">
    <property type="entry name" value="ABC_transporter-like_ATP-bd"/>
</dbReference>
<dbReference type="Pfam" id="PF00171">
    <property type="entry name" value="Aldedh"/>
    <property type="match status" value="1"/>
</dbReference>
<dbReference type="InterPro" id="IPR029510">
    <property type="entry name" value="Ald_DH_CS_GLU"/>
</dbReference>
<evidence type="ECO:0000256" key="1">
    <source>
        <dbReference type="ARBA" id="ARBA00005417"/>
    </source>
</evidence>
<keyword evidence="7" id="KW-0520">NAD</keyword>
<dbReference type="Gene3D" id="3.40.309.10">
    <property type="entry name" value="Aldehyde Dehydrogenase, Chain A, domain 2"/>
    <property type="match status" value="1"/>
</dbReference>
<dbReference type="GO" id="GO:0016887">
    <property type="term" value="F:ATP hydrolysis activity"/>
    <property type="evidence" value="ECO:0007669"/>
    <property type="project" value="InterPro"/>
</dbReference>
<evidence type="ECO:0000256" key="7">
    <source>
        <dbReference type="ARBA" id="ARBA00023027"/>
    </source>
</evidence>
<keyword evidence="5" id="KW-0521">NADP</keyword>
<feature type="domain" description="ABC transporter" evidence="11">
    <location>
        <begin position="2"/>
        <end position="233"/>
    </location>
</feature>
<dbReference type="InterPro" id="IPR016163">
    <property type="entry name" value="Ald_DH_C"/>
</dbReference>
<feature type="compositionally biased region" description="Pro residues" evidence="10">
    <location>
        <begin position="266"/>
        <end position="283"/>
    </location>
</feature>
<dbReference type="Proteomes" id="UP000241808">
    <property type="component" value="Unassembled WGS sequence"/>
</dbReference>
<dbReference type="InterPro" id="IPR016161">
    <property type="entry name" value="Ald_DH/histidinol_DH"/>
</dbReference>
<evidence type="ECO:0000256" key="2">
    <source>
        <dbReference type="ARBA" id="ARBA00009986"/>
    </source>
</evidence>
<feature type="active site" evidence="8">
    <location>
        <position position="538"/>
    </location>
</feature>
<evidence type="ECO:0000313" key="13">
    <source>
        <dbReference type="Proteomes" id="UP000241808"/>
    </source>
</evidence>
<name>A0A2T4ZGE7_9HYPH</name>
<dbReference type="InterPro" id="IPR003593">
    <property type="entry name" value="AAA+_ATPase"/>
</dbReference>
<evidence type="ECO:0000259" key="11">
    <source>
        <dbReference type="PROSITE" id="PS50893"/>
    </source>
</evidence>
<comment type="caution">
    <text evidence="12">The sequence shown here is derived from an EMBL/GenBank/DDBJ whole genome shotgun (WGS) entry which is preliminary data.</text>
</comment>
<dbReference type="SUPFAM" id="SSF53720">
    <property type="entry name" value="ALDH-like"/>
    <property type="match status" value="1"/>
</dbReference>
<reference evidence="12 13" key="1">
    <citation type="submission" date="2018-04" db="EMBL/GenBank/DDBJ databases">
        <title>Genomic Encyclopedia of Archaeal and Bacterial Type Strains, Phase II (KMG-II): from individual species to whole genera.</title>
        <authorList>
            <person name="Goeker M."/>
        </authorList>
    </citation>
    <scope>NUCLEOTIDE SEQUENCE [LARGE SCALE GENOMIC DNA]</scope>
    <source>
        <strain evidence="12 13">DSM 25521</strain>
    </source>
</reference>
<dbReference type="FunFam" id="3.40.605.10:FF:000012">
    <property type="entry name" value="NAD-dependent succinate-semialdehyde dehydrogenase"/>
    <property type="match status" value="1"/>
</dbReference>
<keyword evidence="3" id="KW-0547">Nucleotide-binding</keyword>
<dbReference type="CDD" id="cd03224">
    <property type="entry name" value="ABC_TM1139_LivF_branched"/>
    <property type="match status" value="1"/>
</dbReference>
<evidence type="ECO:0000256" key="9">
    <source>
        <dbReference type="RuleBase" id="RU003345"/>
    </source>
</evidence>
<dbReference type="InterPro" id="IPR016162">
    <property type="entry name" value="Ald_DH_N"/>
</dbReference>
<sequence>MLEVARLSASYGPHRAVDSVTLTVGRGETVAILGANGAGKTTLLKALAGLVPAEASVTFEGRRLEAADPHRIVEQGIALVPEGRGIFGDLTVRENLMLGAFPKRARAHEAATLDDVLTLFPRLAERLSQQVRTMSGGEQQMVAIGRALMSRPNLLMLDEPSLGLSPVMTGELFKGLAAIKARGMAILIVEQNAKRCLKLADRAYLIANGRIVGEGAAAALADDPQVAAAYLGGAAPANDDAAAPAFAPPPIFSPSPLPATGEHPPQSRPTPPAPAAVPSPAFPESPAMKHVNLMIDARELGAADGRTFDRLDPVTGQVATRAAAATVSDAVAAVDAAAAAFPAWSALGPNERRAKLNAAADLMQQRAEDFAAAMMTETGSTKGWALFNVGLAAGMLREAGAMTTQITGDVIPTDKPNNLALAVRQPVGVILGIAPWNAPVILGVRAIAMPLACGNTVVFKASEQCPATHQLIGQVMRDAGLPAGVVNVVTNAPADAAKVVETLIAHRAVKRVNFTGSTHVGRIIAETAARYLKPALLELGGKAPLVILDDADLDEAVKAAAFGAFMNQGQICMSTERIVVDAKVADAFVEKFAAKAKSLPHGDPRSGNVVLGSLVSAEAAKRVKVLVDDATAKGATLAAGGSLEGTVMPATILDKVTPSMRIYGEESFGPVVTVVRVNGDEEAIRIANDTEYGLSAAVFSRDIGRALGVAKRIESGICHINAPTVHDEPQMPFGGTKASGYGRFGGKAGIDAFTELRWITIQTGPRPYPF</sequence>
<feature type="compositionally biased region" description="Pro residues" evidence="10">
    <location>
        <begin position="246"/>
        <end position="257"/>
    </location>
</feature>
<comment type="similarity">
    <text evidence="2 9">Belongs to the aldehyde dehydrogenase family.</text>
</comment>
<dbReference type="SUPFAM" id="SSF52540">
    <property type="entry name" value="P-loop containing nucleoside triphosphate hydrolases"/>
    <property type="match status" value="1"/>
</dbReference>
<dbReference type="EMBL" id="PZZL01000002">
    <property type="protein sequence ID" value="PTM60997.1"/>
    <property type="molecule type" value="Genomic_DNA"/>
</dbReference>
<evidence type="ECO:0000256" key="4">
    <source>
        <dbReference type="ARBA" id="ARBA00022840"/>
    </source>
</evidence>
<evidence type="ECO:0000256" key="6">
    <source>
        <dbReference type="ARBA" id="ARBA00023002"/>
    </source>
</evidence>
<dbReference type="InterPro" id="IPR017871">
    <property type="entry name" value="ABC_transporter-like_CS"/>
</dbReference>
<accession>A0A2T4ZGE7</accession>
<evidence type="ECO:0000256" key="10">
    <source>
        <dbReference type="SAM" id="MobiDB-lite"/>
    </source>
</evidence>
<dbReference type="CDD" id="cd07105">
    <property type="entry name" value="ALDH_SaliADH"/>
    <property type="match status" value="1"/>
</dbReference>
<organism evidence="12 13">
    <name type="scientific">Phreatobacter oligotrophus</name>
    <dbReference type="NCBI Taxonomy" id="1122261"/>
    <lineage>
        <taxon>Bacteria</taxon>
        <taxon>Pseudomonadati</taxon>
        <taxon>Pseudomonadota</taxon>
        <taxon>Alphaproteobacteria</taxon>
        <taxon>Hyphomicrobiales</taxon>
        <taxon>Phreatobacteraceae</taxon>
        <taxon>Phreatobacter</taxon>
    </lineage>
</organism>
<dbReference type="GO" id="GO:0005524">
    <property type="term" value="F:ATP binding"/>
    <property type="evidence" value="ECO:0007669"/>
    <property type="project" value="UniProtKB-KW"/>
</dbReference>
<feature type="region of interest" description="Disordered" evidence="10">
    <location>
        <begin position="243"/>
        <end position="283"/>
    </location>
</feature>
<protein>
    <submittedName>
        <fullName evidence="12">Acyl-CoA reductase-like NAD-dependent aldehyde dehydrogenase</fullName>
    </submittedName>
</protein>
<keyword evidence="4" id="KW-0067">ATP-binding</keyword>
<dbReference type="Gene3D" id="3.40.605.10">
    <property type="entry name" value="Aldehyde Dehydrogenase, Chain A, domain 1"/>
    <property type="match status" value="1"/>
</dbReference>
<dbReference type="InterPro" id="IPR015590">
    <property type="entry name" value="Aldehyde_DH_dom"/>
</dbReference>
<dbReference type="PANTHER" id="PTHR42986:SF1">
    <property type="entry name" value="BENZALDEHYDE DEHYDROGENASE YFMT"/>
    <property type="match status" value="1"/>
</dbReference>
<dbReference type="Gene3D" id="3.40.50.300">
    <property type="entry name" value="P-loop containing nucleotide triphosphate hydrolases"/>
    <property type="match status" value="1"/>
</dbReference>
<comment type="similarity">
    <text evidence="1">Belongs to the ABC transporter superfamily.</text>
</comment>
<dbReference type="PANTHER" id="PTHR42986">
    <property type="entry name" value="BENZALDEHYDE DEHYDROGENASE YFMT"/>
    <property type="match status" value="1"/>
</dbReference>
<evidence type="ECO:0000256" key="5">
    <source>
        <dbReference type="ARBA" id="ARBA00022857"/>
    </source>
</evidence>